<organism evidence="1 2">
    <name type="scientific">Thermomonas haemolytica</name>
    <dbReference type="NCBI Taxonomy" id="141949"/>
    <lineage>
        <taxon>Bacteria</taxon>
        <taxon>Pseudomonadati</taxon>
        <taxon>Pseudomonadota</taxon>
        <taxon>Gammaproteobacteria</taxon>
        <taxon>Lysobacterales</taxon>
        <taxon>Lysobacteraceae</taxon>
        <taxon>Thermomonas</taxon>
    </lineage>
</organism>
<dbReference type="InterPro" id="IPR050563">
    <property type="entry name" value="4-hydroxybenzoyl-CoA_TE"/>
</dbReference>
<dbReference type="GO" id="GO:0047617">
    <property type="term" value="F:fatty acyl-CoA hydrolase activity"/>
    <property type="evidence" value="ECO:0007669"/>
    <property type="project" value="TreeGrafter"/>
</dbReference>
<comment type="caution">
    <text evidence="1">The sequence shown here is derived from an EMBL/GenBank/DDBJ whole genome shotgun (WGS) entry which is preliminary data.</text>
</comment>
<evidence type="ECO:0000313" key="2">
    <source>
        <dbReference type="Proteomes" id="UP000295414"/>
    </source>
</evidence>
<keyword evidence="2" id="KW-1185">Reference proteome</keyword>
<dbReference type="InterPro" id="IPR029069">
    <property type="entry name" value="HotDog_dom_sf"/>
</dbReference>
<protein>
    <submittedName>
        <fullName evidence="1">Acyl-CoA thioester hydrolase</fullName>
    </submittedName>
</protein>
<sequence length="137" mass="14948">MTAPHAPFRTPVALRWSDLDAFNHVNNARYLTFLEQARIEWLEGIGDAWVTDEAGPVVASATLNFKAPITYPADVFVELFAEKLGTSSVVIGHRILAADGTLHCDGQVVVVWIDRRSGRATPLPDGVRRAAETLLPA</sequence>
<dbReference type="OrthoDB" id="9799036at2"/>
<evidence type="ECO:0000313" key="1">
    <source>
        <dbReference type="EMBL" id="TCT20399.1"/>
    </source>
</evidence>
<keyword evidence="1" id="KW-0378">Hydrolase</keyword>
<dbReference type="PANTHER" id="PTHR31793">
    <property type="entry name" value="4-HYDROXYBENZOYL-COA THIOESTERASE FAMILY MEMBER"/>
    <property type="match status" value="1"/>
</dbReference>
<accession>A0A4R3N197</accession>
<dbReference type="SUPFAM" id="SSF54637">
    <property type="entry name" value="Thioesterase/thiol ester dehydrase-isomerase"/>
    <property type="match status" value="1"/>
</dbReference>
<name>A0A4R3N197_9GAMM</name>
<dbReference type="AlphaFoldDB" id="A0A4R3N197"/>
<dbReference type="Gene3D" id="3.10.129.10">
    <property type="entry name" value="Hotdog Thioesterase"/>
    <property type="match status" value="1"/>
</dbReference>
<proteinExistence type="predicted"/>
<reference evidence="1 2" key="1">
    <citation type="submission" date="2019-03" db="EMBL/GenBank/DDBJ databases">
        <title>Genomic Encyclopedia of Type Strains, Phase IV (KMG-IV): sequencing the most valuable type-strain genomes for metagenomic binning, comparative biology and taxonomic classification.</title>
        <authorList>
            <person name="Goeker M."/>
        </authorList>
    </citation>
    <scope>NUCLEOTIDE SEQUENCE [LARGE SCALE GENOMIC DNA]</scope>
    <source>
        <strain evidence="1 2">DSM 13605</strain>
    </source>
</reference>
<dbReference type="Proteomes" id="UP000295414">
    <property type="component" value="Unassembled WGS sequence"/>
</dbReference>
<dbReference type="Pfam" id="PF13279">
    <property type="entry name" value="4HBT_2"/>
    <property type="match status" value="1"/>
</dbReference>
<gene>
    <name evidence="1" type="ORF">EDC34_1122</name>
</gene>
<dbReference type="CDD" id="cd00586">
    <property type="entry name" value="4HBT"/>
    <property type="match status" value="1"/>
</dbReference>
<dbReference type="RefSeq" id="WP_114961022.1">
    <property type="nucleotide sequence ID" value="NZ_MSZW01000004.1"/>
</dbReference>
<dbReference type="EMBL" id="SMAP01000012">
    <property type="protein sequence ID" value="TCT20399.1"/>
    <property type="molecule type" value="Genomic_DNA"/>
</dbReference>
<dbReference type="PANTHER" id="PTHR31793:SF24">
    <property type="entry name" value="LONG-CHAIN ACYL-COA THIOESTERASE FADM"/>
    <property type="match status" value="1"/>
</dbReference>